<geneLocation type="plasmid" evidence="4">
    <name>III</name>
</geneLocation>
<dbReference type="Gene3D" id="3.40.190.10">
    <property type="entry name" value="Periplasmic binding protein-like II"/>
    <property type="match status" value="1"/>
</dbReference>
<protein>
    <submittedName>
        <fullName evidence="3">Extra-cytoplasmic solute receptor family protein 1</fullName>
    </submittedName>
</protein>
<dbReference type="Gene3D" id="3.40.190.150">
    <property type="entry name" value="Bordetella uptake gene, domain 1"/>
    <property type="match status" value="1"/>
</dbReference>
<dbReference type="InterPro" id="IPR042100">
    <property type="entry name" value="Bug_dom1"/>
</dbReference>
<dbReference type="PANTHER" id="PTHR42928:SF5">
    <property type="entry name" value="BLR1237 PROTEIN"/>
    <property type="match status" value="1"/>
</dbReference>
<dbReference type="RefSeq" id="WP_115666890.1">
    <property type="nucleotide sequence ID" value="NZ_LT991978.1"/>
</dbReference>
<dbReference type="PANTHER" id="PTHR42928">
    <property type="entry name" value="TRICARBOXYLATE-BINDING PROTEIN"/>
    <property type="match status" value="1"/>
</dbReference>
<accession>A0A375I6M9</accession>
<dbReference type="InterPro" id="IPR005064">
    <property type="entry name" value="BUG"/>
</dbReference>
<keyword evidence="2" id="KW-0732">Signal</keyword>
<evidence type="ECO:0000256" key="2">
    <source>
        <dbReference type="SAM" id="SignalP"/>
    </source>
</evidence>
<dbReference type="AlphaFoldDB" id="A0A375I6M9"/>
<evidence type="ECO:0000313" key="3">
    <source>
        <dbReference type="EMBL" id="SPK70473.1"/>
    </source>
</evidence>
<feature type="signal peptide" evidence="2">
    <location>
        <begin position="1"/>
        <end position="22"/>
    </location>
</feature>
<feature type="chain" id="PRO_5036332533" evidence="2">
    <location>
        <begin position="23"/>
        <end position="321"/>
    </location>
</feature>
<dbReference type="EMBL" id="OOEF01000054">
    <property type="protein sequence ID" value="SPK70473.1"/>
    <property type="molecule type" value="Genomic_DNA"/>
</dbReference>
<dbReference type="Pfam" id="PF03401">
    <property type="entry name" value="TctC"/>
    <property type="match status" value="1"/>
</dbReference>
<evidence type="ECO:0000313" key="4">
    <source>
        <dbReference type="EMBL" id="SPK77519.1"/>
    </source>
</evidence>
<evidence type="ECO:0000313" key="5">
    <source>
        <dbReference type="Proteomes" id="UP000255505"/>
    </source>
</evidence>
<dbReference type="EMBL" id="LT991978">
    <property type="protein sequence ID" value="SPK77519.1"/>
    <property type="molecule type" value="Genomic_DNA"/>
</dbReference>
<proteinExistence type="inferred from homology"/>
<dbReference type="SUPFAM" id="SSF53850">
    <property type="entry name" value="Periplasmic binding protein-like II"/>
    <property type="match status" value="1"/>
</dbReference>
<keyword evidence="4" id="KW-0614">Plasmid</keyword>
<name>A0A375I6M9_9BURK</name>
<comment type="similarity">
    <text evidence="1">Belongs to the UPF0065 (bug) family.</text>
</comment>
<organism evidence="3 5">
    <name type="scientific">Cupriavidus taiwanensis</name>
    <dbReference type="NCBI Taxonomy" id="164546"/>
    <lineage>
        <taxon>Bacteria</taxon>
        <taxon>Pseudomonadati</taxon>
        <taxon>Pseudomonadota</taxon>
        <taxon>Betaproteobacteria</taxon>
        <taxon>Burkholderiales</taxon>
        <taxon>Burkholderiaceae</taxon>
        <taxon>Cupriavidus</taxon>
    </lineage>
</organism>
<evidence type="ECO:0000256" key="1">
    <source>
        <dbReference type="ARBA" id="ARBA00006987"/>
    </source>
</evidence>
<dbReference type="Proteomes" id="UP000255505">
    <property type="component" value="Plasmid III"/>
</dbReference>
<gene>
    <name evidence="4" type="ORF">CT19425_P30368</name>
    <name evidence="3" type="ORF">CT19425_U580014</name>
</gene>
<keyword evidence="3" id="KW-0675">Receptor</keyword>
<dbReference type="PIRSF" id="PIRSF017082">
    <property type="entry name" value="YflP"/>
    <property type="match status" value="1"/>
</dbReference>
<sequence>MKRLTACCFAFASFALTSHGQAAEWPQKPLTMVVPFPNGQATDVYARLIAAKLSVVLKQPVVVENRAGAGSVIGTEYVSRAKPDGYTLLFTASALAINETLQKNRRYSAVKSFEPISTVFSVPLVFLANPQSGITSFQDMVKKARANPGKLAYASAGTGGSQHLAAEMLNTQAKISMLHVPYKGSGPAQSDFLGNQIPLMVDSLPAALPHIRAGKATALAVTTKSRSTQLPLVPTVAEEGYANYEALGWAMLLAPTGTQVEILDRLNGELRNILALKEVQEILRQGGATPLYMTRTDTKSFLLREITNWGAAVKSSGATSN</sequence>
<dbReference type="CDD" id="cd13578">
    <property type="entry name" value="PBP2_Bug27"/>
    <property type="match status" value="1"/>
</dbReference>
<reference evidence="3 5" key="1">
    <citation type="submission" date="2018-01" db="EMBL/GenBank/DDBJ databases">
        <authorList>
            <person name="Gaut B.S."/>
            <person name="Morton B.R."/>
            <person name="Clegg M.T."/>
            <person name="Duvall M.R."/>
        </authorList>
    </citation>
    <scope>NUCLEOTIDE SEQUENCE [LARGE SCALE GENOMIC DNA]</scope>
    <source>
        <strain evidence="3">Cupriavidus taiwanensis LMG 19425</strain>
        <plasmid evidence="5">Plasmid iii</plasmid>
    </source>
</reference>
<dbReference type="Proteomes" id="UP000255505">
    <property type="component" value="Unassembled WGS sequence"/>
</dbReference>